<dbReference type="Pfam" id="PF00356">
    <property type="entry name" value="LacI"/>
    <property type="match status" value="1"/>
</dbReference>
<dbReference type="AlphaFoldDB" id="A0A7W6K3N5"/>
<dbReference type="PANTHER" id="PTHR30146">
    <property type="entry name" value="LACI-RELATED TRANSCRIPTIONAL REPRESSOR"/>
    <property type="match status" value="1"/>
</dbReference>
<dbReference type="CDD" id="cd01392">
    <property type="entry name" value="HTH_LacI"/>
    <property type="match status" value="1"/>
</dbReference>
<evidence type="ECO:0000256" key="2">
    <source>
        <dbReference type="ARBA" id="ARBA00023125"/>
    </source>
</evidence>
<dbReference type="InterPro" id="IPR010982">
    <property type="entry name" value="Lambda_DNA-bd_dom_sf"/>
</dbReference>
<dbReference type="SMART" id="SM00354">
    <property type="entry name" value="HTH_LACI"/>
    <property type="match status" value="1"/>
</dbReference>
<keyword evidence="1" id="KW-0805">Transcription regulation</keyword>
<evidence type="ECO:0000256" key="3">
    <source>
        <dbReference type="ARBA" id="ARBA00023163"/>
    </source>
</evidence>
<dbReference type="SUPFAM" id="SSF47413">
    <property type="entry name" value="lambda repressor-like DNA-binding domains"/>
    <property type="match status" value="1"/>
</dbReference>
<dbReference type="Proteomes" id="UP000584824">
    <property type="component" value="Unassembled WGS sequence"/>
</dbReference>
<dbReference type="GO" id="GO:0003700">
    <property type="term" value="F:DNA-binding transcription factor activity"/>
    <property type="evidence" value="ECO:0007669"/>
    <property type="project" value="TreeGrafter"/>
</dbReference>
<evidence type="ECO:0000256" key="1">
    <source>
        <dbReference type="ARBA" id="ARBA00023015"/>
    </source>
</evidence>
<dbReference type="SUPFAM" id="SSF53822">
    <property type="entry name" value="Periplasmic binding protein-like I"/>
    <property type="match status" value="1"/>
</dbReference>
<sequence length="324" mass="35297">MKTIAEEMGLGITTVSRALKDAPDIGADTKQRVREVAERLGYQPNRAGVRLRTGKTNVVALVLSVEEEVMGFASHLVYGLSEVLSGTPYHLIMTPHFVSGDPLAPIRYIIETGSADGVIISRTEPDDPRVRMLLQHGIPFVTHGRTDMNVAHAWHDFDNERFVVEAVERLKQQGRRRISVLQPPDHLTCYAHVRSGMAIALGDGCREVPLTVTTDSDIAAIRETVLALLKSDDPPDGIVTVFGNGAIAVLSAVRETGLKIGRDIDLICKQPLNVLQWLEPEVTAVNEDIRESGRELAALLLAAIDGAPLETLHSLHPPQWDAAG</sequence>
<dbReference type="InterPro" id="IPR028082">
    <property type="entry name" value="Peripla_BP_I"/>
</dbReference>
<gene>
    <name evidence="5" type="ORF">GGQ66_002015</name>
</gene>
<dbReference type="InterPro" id="IPR046335">
    <property type="entry name" value="LacI/GalR-like_sensor"/>
</dbReference>
<dbReference type="Gene3D" id="1.10.260.40">
    <property type="entry name" value="lambda repressor-like DNA-binding domains"/>
    <property type="match status" value="1"/>
</dbReference>
<dbReference type="PANTHER" id="PTHR30146:SF109">
    <property type="entry name" value="HTH-TYPE TRANSCRIPTIONAL REGULATOR GALS"/>
    <property type="match status" value="1"/>
</dbReference>
<feature type="domain" description="HTH lacI-type" evidence="4">
    <location>
        <begin position="1"/>
        <end position="53"/>
    </location>
</feature>
<comment type="caution">
    <text evidence="5">The sequence shown here is derived from an EMBL/GenBank/DDBJ whole genome shotgun (WGS) entry which is preliminary data.</text>
</comment>
<dbReference type="CDD" id="cd20009">
    <property type="entry name" value="PBP1_RafR-like"/>
    <property type="match status" value="1"/>
</dbReference>
<dbReference type="GO" id="GO:0000976">
    <property type="term" value="F:transcription cis-regulatory region binding"/>
    <property type="evidence" value="ECO:0007669"/>
    <property type="project" value="TreeGrafter"/>
</dbReference>
<keyword evidence="3" id="KW-0804">Transcription</keyword>
<organism evidence="5 6">
    <name type="scientific">Allorhizobium borbori</name>
    <dbReference type="NCBI Taxonomy" id="485907"/>
    <lineage>
        <taxon>Bacteria</taxon>
        <taxon>Pseudomonadati</taxon>
        <taxon>Pseudomonadota</taxon>
        <taxon>Alphaproteobacteria</taxon>
        <taxon>Hyphomicrobiales</taxon>
        <taxon>Rhizobiaceae</taxon>
        <taxon>Rhizobium/Agrobacterium group</taxon>
        <taxon>Allorhizobium</taxon>
    </lineage>
</organism>
<dbReference type="Pfam" id="PF13377">
    <property type="entry name" value="Peripla_BP_3"/>
    <property type="match status" value="1"/>
</dbReference>
<protein>
    <submittedName>
        <fullName evidence="5">LacI family transcriptional regulator</fullName>
    </submittedName>
</protein>
<dbReference type="Gene3D" id="3.40.50.2300">
    <property type="match status" value="2"/>
</dbReference>
<evidence type="ECO:0000259" key="4">
    <source>
        <dbReference type="PROSITE" id="PS50932"/>
    </source>
</evidence>
<keyword evidence="2" id="KW-0238">DNA-binding</keyword>
<dbReference type="EMBL" id="JACIDU010000007">
    <property type="protein sequence ID" value="MBB4103457.1"/>
    <property type="molecule type" value="Genomic_DNA"/>
</dbReference>
<keyword evidence="6" id="KW-1185">Reference proteome</keyword>
<dbReference type="PROSITE" id="PS50932">
    <property type="entry name" value="HTH_LACI_2"/>
    <property type="match status" value="1"/>
</dbReference>
<accession>A0A7W6K3N5</accession>
<evidence type="ECO:0000313" key="5">
    <source>
        <dbReference type="EMBL" id="MBB4103457.1"/>
    </source>
</evidence>
<proteinExistence type="predicted"/>
<evidence type="ECO:0000313" key="6">
    <source>
        <dbReference type="Proteomes" id="UP000584824"/>
    </source>
</evidence>
<dbReference type="InterPro" id="IPR000843">
    <property type="entry name" value="HTH_LacI"/>
</dbReference>
<reference evidence="5 6" key="1">
    <citation type="submission" date="2020-08" db="EMBL/GenBank/DDBJ databases">
        <title>Genomic Encyclopedia of Type Strains, Phase IV (KMG-IV): sequencing the most valuable type-strain genomes for metagenomic binning, comparative biology and taxonomic classification.</title>
        <authorList>
            <person name="Goeker M."/>
        </authorList>
    </citation>
    <scope>NUCLEOTIDE SEQUENCE [LARGE SCALE GENOMIC DNA]</scope>
    <source>
        <strain evidence="5 6">DSM 26385</strain>
    </source>
</reference>
<name>A0A7W6K3N5_9HYPH</name>